<dbReference type="Proteomes" id="UP001374535">
    <property type="component" value="Chromosome 1"/>
</dbReference>
<evidence type="ECO:0008006" key="3">
    <source>
        <dbReference type="Google" id="ProtNLM"/>
    </source>
</evidence>
<name>A0AAQ3P8F9_VIGMU</name>
<organism evidence="1 2">
    <name type="scientific">Vigna mungo</name>
    <name type="common">Black gram</name>
    <name type="synonym">Phaseolus mungo</name>
    <dbReference type="NCBI Taxonomy" id="3915"/>
    <lineage>
        <taxon>Eukaryota</taxon>
        <taxon>Viridiplantae</taxon>
        <taxon>Streptophyta</taxon>
        <taxon>Embryophyta</taxon>
        <taxon>Tracheophyta</taxon>
        <taxon>Spermatophyta</taxon>
        <taxon>Magnoliopsida</taxon>
        <taxon>eudicotyledons</taxon>
        <taxon>Gunneridae</taxon>
        <taxon>Pentapetalae</taxon>
        <taxon>rosids</taxon>
        <taxon>fabids</taxon>
        <taxon>Fabales</taxon>
        <taxon>Fabaceae</taxon>
        <taxon>Papilionoideae</taxon>
        <taxon>50 kb inversion clade</taxon>
        <taxon>NPAAA clade</taxon>
        <taxon>indigoferoid/millettioid clade</taxon>
        <taxon>Phaseoleae</taxon>
        <taxon>Vigna</taxon>
    </lineage>
</organism>
<dbReference type="AlphaFoldDB" id="A0AAQ3P8F9"/>
<accession>A0AAQ3P8F9</accession>
<reference evidence="1 2" key="1">
    <citation type="journal article" date="2023" name="Life. Sci Alliance">
        <title>Evolutionary insights into 3D genome organization and epigenetic landscape of Vigna mungo.</title>
        <authorList>
            <person name="Junaid A."/>
            <person name="Singh B."/>
            <person name="Bhatia S."/>
        </authorList>
    </citation>
    <scope>NUCLEOTIDE SEQUENCE [LARGE SCALE GENOMIC DNA]</scope>
    <source>
        <strain evidence="1">Urdbean</strain>
    </source>
</reference>
<protein>
    <recommendedName>
        <fullName evidence="3">Retrovirus-related Pol polyprotein from transposon TNT 1-94</fullName>
    </recommendedName>
</protein>
<proteinExistence type="predicted"/>
<dbReference type="EMBL" id="CP144700">
    <property type="protein sequence ID" value="WVZ23020.1"/>
    <property type="molecule type" value="Genomic_DNA"/>
</dbReference>
<keyword evidence="2" id="KW-1185">Reference proteome</keyword>
<gene>
    <name evidence="1" type="ORF">V8G54_001564</name>
</gene>
<evidence type="ECO:0000313" key="2">
    <source>
        <dbReference type="Proteomes" id="UP001374535"/>
    </source>
</evidence>
<evidence type="ECO:0000313" key="1">
    <source>
        <dbReference type="EMBL" id="WVZ23020.1"/>
    </source>
</evidence>
<sequence length="122" mass="13858">NWFIDSRASHHITSDPNNLVEAIPTQDKNLVSVSKFAHDNHANFEFHSSVCFVKSQVDQSILLRGYLGPDGLYQFLLFRCILHPHPLTVTCSNTHPLIIPALASHHPLLHRPTMYFKFSMAP</sequence>
<feature type="non-terminal residue" evidence="1">
    <location>
        <position position="122"/>
    </location>
</feature>